<dbReference type="HOGENOM" id="CLU_878334_0_0_1"/>
<accession>A0A0D3JHQ5</accession>
<dbReference type="Proteomes" id="UP000013827">
    <property type="component" value="Unassembled WGS sequence"/>
</dbReference>
<proteinExistence type="predicted"/>
<dbReference type="GeneID" id="17268587"/>
<reference evidence="2" key="1">
    <citation type="journal article" date="2013" name="Nature">
        <title>Pan genome of the phytoplankton Emiliania underpins its global distribution.</title>
        <authorList>
            <person name="Read B.A."/>
            <person name="Kegel J."/>
            <person name="Klute M.J."/>
            <person name="Kuo A."/>
            <person name="Lefebvre S.C."/>
            <person name="Maumus F."/>
            <person name="Mayer C."/>
            <person name="Miller J."/>
            <person name="Monier A."/>
            <person name="Salamov A."/>
            <person name="Young J."/>
            <person name="Aguilar M."/>
            <person name="Claverie J.M."/>
            <person name="Frickenhaus S."/>
            <person name="Gonzalez K."/>
            <person name="Herman E.K."/>
            <person name="Lin Y.C."/>
            <person name="Napier J."/>
            <person name="Ogata H."/>
            <person name="Sarno A.F."/>
            <person name="Shmutz J."/>
            <person name="Schroeder D."/>
            <person name="de Vargas C."/>
            <person name="Verret F."/>
            <person name="von Dassow P."/>
            <person name="Valentin K."/>
            <person name="Van de Peer Y."/>
            <person name="Wheeler G."/>
            <person name="Dacks J.B."/>
            <person name="Delwiche C.F."/>
            <person name="Dyhrman S.T."/>
            <person name="Glockner G."/>
            <person name="John U."/>
            <person name="Richards T."/>
            <person name="Worden A.Z."/>
            <person name="Zhang X."/>
            <person name="Grigoriev I.V."/>
            <person name="Allen A.E."/>
            <person name="Bidle K."/>
            <person name="Borodovsky M."/>
            <person name="Bowler C."/>
            <person name="Brownlee C."/>
            <person name="Cock J.M."/>
            <person name="Elias M."/>
            <person name="Gladyshev V.N."/>
            <person name="Groth M."/>
            <person name="Guda C."/>
            <person name="Hadaegh A."/>
            <person name="Iglesias-Rodriguez M.D."/>
            <person name="Jenkins J."/>
            <person name="Jones B.M."/>
            <person name="Lawson T."/>
            <person name="Leese F."/>
            <person name="Lindquist E."/>
            <person name="Lobanov A."/>
            <person name="Lomsadze A."/>
            <person name="Malik S.B."/>
            <person name="Marsh M.E."/>
            <person name="Mackinder L."/>
            <person name="Mock T."/>
            <person name="Mueller-Roeber B."/>
            <person name="Pagarete A."/>
            <person name="Parker M."/>
            <person name="Probert I."/>
            <person name="Quesneville H."/>
            <person name="Raines C."/>
            <person name="Rensing S.A."/>
            <person name="Riano-Pachon D.M."/>
            <person name="Richier S."/>
            <person name="Rokitta S."/>
            <person name="Shiraiwa Y."/>
            <person name="Soanes D.M."/>
            <person name="van der Giezen M."/>
            <person name="Wahlund T.M."/>
            <person name="Williams B."/>
            <person name="Wilson W."/>
            <person name="Wolfe G."/>
            <person name="Wurch L.L."/>
        </authorList>
    </citation>
    <scope>NUCLEOTIDE SEQUENCE</scope>
</reference>
<organism evidence="1 2">
    <name type="scientific">Emiliania huxleyi (strain CCMP1516)</name>
    <dbReference type="NCBI Taxonomy" id="280463"/>
    <lineage>
        <taxon>Eukaryota</taxon>
        <taxon>Haptista</taxon>
        <taxon>Haptophyta</taxon>
        <taxon>Prymnesiophyceae</taxon>
        <taxon>Isochrysidales</taxon>
        <taxon>Noelaerhabdaceae</taxon>
        <taxon>Emiliania</taxon>
    </lineage>
</organism>
<dbReference type="RefSeq" id="XP_005775469.1">
    <property type="nucleotide sequence ID" value="XM_005775412.1"/>
</dbReference>
<dbReference type="EnsemblProtists" id="EOD23040">
    <property type="protein sequence ID" value="EOD23040"/>
    <property type="gene ID" value="EMIHUDRAFT_195575"/>
</dbReference>
<evidence type="ECO:0000313" key="1">
    <source>
        <dbReference type="EnsemblProtists" id="EOD23040"/>
    </source>
</evidence>
<reference evidence="1" key="2">
    <citation type="submission" date="2024-10" db="UniProtKB">
        <authorList>
            <consortium name="EnsemblProtists"/>
        </authorList>
    </citation>
    <scope>IDENTIFICATION</scope>
</reference>
<dbReference type="PaxDb" id="2903-EOD23040"/>
<sequence>MLVGLLQFAAATAFSPRPAQCPVGEPIVGPCTVEPFECPVGEPHVGCVLPQLSRTLTNVVPNVTIGSHTFSGNPCKNYPGYPRTRNPIHHYTNALTGSCELVDDLTDWEIPQTAIDVTKGTQGLIKPDLDPKPLHKAIGPGKGCVVNIHYHLGTEHYNADSYSENGPEFLERALGCVPANYEGMDGYDPTKDTVFCCENYDHNHLAFEDEFGREGGDRLLPEVWKKMKAAFCHGESKPKCCTGNALYSNDMFSDKPIFTEQELGPQRKNDTLTFPRVRDWEGTYAFASILSHACSFASNRVHRGLSGYFSPRCAAPQ</sequence>
<dbReference type="AlphaFoldDB" id="A0A0D3JHQ5"/>
<protein>
    <submittedName>
        <fullName evidence="1">Uncharacterized protein</fullName>
    </submittedName>
</protein>
<dbReference type="KEGG" id="ehx:EMIHUDRAFT_195575"/>
<evidence type="ECO:0000313" key="2">
    <source>
        <dbReference type="Proteomes" id="UP000013827"/>
    </source>
</evidence>
<name>A0A0D3JHQ5_EMIH1</name>
<keyword evidence="2" id="KW-1185">Reference proteome</keyword>